<reference evidence="3 4" key="1">
    <citation type="submission" date="2007-10" db="EMBL/GenBank/DDBJ databases">
        <title>Complete sequence of Caldivirga maquilingensis IC-167.</title>
        <authorList>
            <consortium name="US DOE Joint Genome Institute"/>
            <person name="Copeland A."/>
            <person name="Lucas S."/>
            <person name="Lapidus A."/>
            <person name="Barry K."/>
            <person name="Glavina del Rio T."/>
            <person name="Dalin E."/>
            <person name="Tice H."/>
            <person name="Pitluck S."/>
            <person name="Saunders E."/>
            <person name="Brettin T."/>
            <person name="Bruce D."/>
            <person name="Detter J.C."/>
            <person name="Han C."/>
            <person name="Schmutz J."/>
            <person name="Larimer F."/>
            <person name="Land M."/>
            <person name="Hauser L."/>
            <person name="Kyrpides N."/>
            <person name="Ivanova N."/>
            <person name="Biddle J.F."/>
            <person name="Zhang Z."/>
            <person name="Fitz-Gibbon S.T."/>
            <person name="Lowe T.M."/>
            <person name="Saltikov C."/>
            <person name="House C.H."/>
            <person name="Richardson P."/>
        </authorList>
    </citation>
    <scope>NUCLEOTIDE SEQUENCE [LARGE SCALE GENOMIC DNA]</scope>
    <source>
        <strain evidence="4">ATCC 700844 / DSM 13496 / JCM 10307 / IC-167</strain>
    </source>
</reference>
<dbReference type="PANTHER" id="PTHR23305:SF1">
    <property type="entry name" value="OBG-TYPE G DOMAIN-CONTAINING PROTEIN"/>
    <property type="match status" value="1"/>
</dbReference>
<gene>
    <name evidence="3" type="ordered locus">Cmaq_0065</name>
</gene>
<dbReference type="InterPro" id="IPR004095">
    <property type="entry name" value="TGS"/>
</dbReference>
<evidence type="ECO:0000313" key="3">
    <source>
        <dbReference type="EMBL" id="ABW00919.1"/>
    </source>
</evidence>
<dbReference type="PANTHER" id="PTHR23305">
    <property type="entry name" value="OBG GTPASE FAMILY"/>
    <property type="match status" value="1"/>
</dbReference>
<proteinExistence type="predicted"/>
<dbReference type="SUPFAM" id="SSF81271">
    <property type="entry name" value="TGS-like"/>
    <property type="match status" value="1"/>
</dbReference>
<organism evidence="3 4">
    <name type="scientific">Caldivirga maquilingensis (strain ATCC 700844 / DSM 13496 / JCM 10307 / IC-167)</name>
    <dbReference type="NCBI Taxonomy" id="397948"/>
    <lineage>
        <taxon>Archaea</taxon>
        <taxon>Thermoproteota</taxon>
        <taxon>Thermoprotei</taxon>
        <taxon>Thermoproteales</taxon>
        <taxon>Thermoproteaceae</taxon>
        <taxon>Caldivirga</taxon>
    </lineage>
</organism>
<dbReference type="InterPro" id="IPR013646">
    <property type="entry name" value="YGR210-like_G4"/>
</dbReference>
<dbReference type="PROSITE" id="PS51710">
    <property type="entry name" value="G_OBG"/>
    <property type="match status" value="1"/>
</dbReference>
<dbReference type="NCBIfam" id="NF007171">
    <property type="entry name" value="PRK09602.1"/>
    <property type="match status" value="1"/>
</dbReference>
<dbReference type="EMBL" id="CP000852">
    <property type="protein sequence ID" value="ABW00919.1"/>
    <property type="molecule type" value="Genomic_DNA"/>
</dbReference>
<dbReference type="Proteomes" id="UP000001137">
    <property type="component" value="Chromosome"/>
</dbReference>
<dbReference type="InterPro" id="IPR031167">
    <property type="entry name" value="G_OBG"/>
</dbReference>
<sequence>MIINSKALIKPKPYLIVLTQTHVQVGIVGKPNAGKSTFFAASTLIDVKIAPYPFTTIEPNVGVGYVTIPCVCRDLGVKDNPRNSICMDGTRLIPVELIDVAGLVPGAWQGRGLGNQFLDHLRRAPVLIHVVDASGGTDEEGRIVKPGTHDPLLDVKFLENEVDMWMLQIVKKEWDKVVRQVEYSKQKIEDVLYSMLSGLGITRAIIEEALTQLSLINKQPHLWGEEAIMGLVKYIRSIGKPMVIAANKADIPEAEDNIKRMINELKGYRVIPTSADAELALRRAANKGLIKYIPGDQDFTIVGNLMPEQVKALERIRSIMRKWGGTGVVKALNTAVFDVLGMIAVYPVADEKRLTDTEGRVLPDVYLLPRNATVLDLASAIHSDIAKRAMFAVDALSGRRIGLNERLQHRSIVRIVTTR</sequence>
<protein>
    <submittedName>
        <fullName evidence="3">GTPase-like protein</fullName>
    </submittedName>
</protein>
<dbReference type="KEGG" id="cma:Cmaq_0065"/>
<evidence type="ECO:0000256" key="1">
    <source>
        <dbReference type="ARBA" id="ARBA00022741"/>
    </source>
</evidence>
<dbReference type="Gene3D" id="1.10.8.470">
    <property type="match status" value="1"/>
</dbReference>
<dbReference type="GO" id="GO:0005525">
    <property type="term" value="F:GTP binding"/>
    <property type="evidence" value="ECO:0007669"/>
    <property type="project" value="InterPro"/>
</dbReference>
<keyword evidence="4" id="KW-1185">Reference proteome</keyword>
<keyword evidence="1" id="KW-0547">Nucleotide-binding</keyword>
<accession>A8M9N8</accession>
<dbReference type="Gene3D" id="3.40.50.300">
    <property type="entry name" value="P-loop containing nucleotide triphosphate hydrolases"/>
    <property type="match status" value="1"/>
</dbReference>
<name>A8M9N8_CALMQ</name>
<dbReference type="eggNOG" id="arCOG00357">
    <property type="taxonomic scope" value="Archaea"/>
</dbReference>
<dbReference type="InterPro" id="IPR012675">
    <property type="entry name" value="Beta-grasp_dom_sf"/>
</dbReference>
<evidence type="ECO:0000313" key="4">
    <source>
        <dbReference type="Proteomes" id="UP000001137"/>
    </source>
</evidence>
<dbReference type="STRING" id="397948.Cmaq_0065"/>
<dbReference type="SUPFAM" id="SSF52540">
    <property type="entry name" value="P-loop containing nucleoside triphosphate hydrolases"/>
    <property type="match status" value="1"/>
</dbReference>
<dbReference type="HOGENOM" id="CLU_037276_1_0_2"/>
<dbReference type="Pfam" id="PF01926">
    <property type="entry name" value="MMR_HSR1"/>
    <property type="match status" value="1"/>
</dbReference>
<dbReference type="InterPro" id="IPR006073">
    <property type="entry name" value="GTP-bd"/>
</dbReference>
<dbReference type="CDD" id="cd01899">
    <property type="entry name" value="Ygr210"/>
    <property type="match status" value="1"/>
</dbReference>
<evidence type="ECO:0000259" key="2">
    <source>
        <dbReference type="PROSITE" id="PS51710"/>
    </source>
</evidence>
<feature type="domain" description="OBG-type G" evidence="2">
    <location>
        <begin position="23"/>
        <end position="293"/>
    </location>
</feature>
<dbReference type="PRINTS" id="PR00326">
    <property type="entry name" value="GTP1OBG"/>
</dbReference>
<dbReference type="AlphaFoldDB" id="A8M9N8"/>
<dbReference type="Gene3D" id="3.10.20.30">
    <property type="match status" value="1"/>
</dbReference>
<dbReference type="GO" id="GO:0005737">
    <property type="term" value="C:cytoplasm"/>
    <property type="evidence" value="ECO:0007669"/>
    <property type="project" value="TreeGrafter"/>
</dbReference>
<dbReference type="Pfam" id="PF08438">
    <property type="entry name" value="YGR210-like_G4"/>
    <property type="match status" value="1"/>
</dbReference>
<dbReference type="GO" id="GO:0016887">
    <property type="term" value="F:ATP hydrolysis activity"/>
    <property type="evidence" value="ECO:0007669"/>
    <property type="project" value="TreeGrafter"/>
</dbReference>
<dbReference type="InterPro" id="IPR027417">
    <property type="entry name" value="P-loop_NTPase"/>
</dbReference>
<dbReference type="Pfam" id="PF02824">
    <property type="entry name" value="TGS"/>
    <property type="match status" value="1"/>
</dbReference>
<dbReference type="InterPro" id="IPR012676">
    <property type="entry name" value="TGS-like"/>
</dbReference>